<sequence length="334" mass="37894">MPPHRKSEGLNAVVTGHLPSFQDEKFIEQILHLATENDEDSLIALTAHAMGAECYQVDLGQQILVDNRVDFVMFCASQGYGPGKVAHLIKWLTQFQRTVERGCSVEEMQKEMLSFVASEIEEEWKWKRAAVAEEAQGDVQTVAKTSGRRGMRVVEKLVEEAEAAAMVPKENVYLSKENVGPFCTWLLQGMIRHAPLFFYVANNPRVVGKPEEFQYFIEVPMPAPPLRSALPPEKVAVERPQEAAERNVRELREAELADYVTQYRDSVAREEKRLKTIQNEKEMQLLIENEGTKAAVETAYESLEMHLTKRQVNILQRITALEKALGVGYFAQNM</sequence>
<accession>G0TYW0</accession>
<evidence type="ECO:0000313" key="1">
    <source>
        <dbReference type="EMBL" id="CCC49163.1"/>
    </source>
</evidence>
<dbReference type="EMBL" id="HE573023">
    <property type="protein sequence ID" value="CCC49163.1"/>
    <property type="molecule type" value="Genomic_DNA"/>
</dbReference>
<dbReference type="AlphaFoldDB" id="G0TYW0"/>
<name>G0TYW0_TRYVY</name>
<gene>
    <name evidence="1" type="ORF">TVY486_0704910</name>
</gene>
<organism evidence="1">
    <name type="scientific">Trypanosoma vivax (strain Y486)</name>
    <dbReference type="NCBI Taxonomy" id="1055687"/>
    <lineage>
        <taxon>Eukaryota</taxon>
        <taxon>Discoba</taxon>
        <taxon>Euglenozoa</taxon>
        <taxon>Kinetoplastea</taxon>
        <taxon>Metakinetoplastina</taxon>
        <taxon>Trypanosomatida</taxon>
        <taxon>Trypanosomatidae</taxon>
        <taxon>Trypanosoma</taxon>
        <taxon>Duttonella</taxon>
    </lineage>
</organism>
<protein>
    <submittedName>
        <fullName evidence="1">Uncharacterized protein</fullName>
    </submittedName>
</protein>
<proteinExistence type="predicted"/>
<dbReference type="VEuPathDB" id="TriTrypDB:TvY486_0704910"/>
<dbReference type="OMA" id="HYVATHA"/>
<reference evidence="1" key="1">
    <citation type="journal article" date="2012" name="Proc. Natl. Acad. Sci. U.S.A.">
        <title>Antigenic diversity is generated by distinct evolutionary mechanisms in African trypanosome species.</title>
        <authorList>
            <person name="Jackson A.P."/>
            <person name="Berry A."/>
            <person name="Aslett M."/>
            <person name="Allison H.C."/>
            <person name="Burton P."/>
            <person name="Vavrova-Anderson J."/>
            <person name="Brown R."/>
            <person name="Browne H."/>
            <person name="Corton N."/>
            <person name="Hauser H."/>
            <person name="Gamble J."/>
            <person name="Gilderthorp R."/>
            <person name="Marcello L."/>
            <person name="McQuillan J."/>
            <person name="Otto T.D."/>
            <person name="Quail M.A."/>
            <person name="Sanders M.J."/>
            <person name="van Tonder A."/>
            <person name="Ginger M.L."/>
            <person name="Field M.C."/>
            <person name="Barry J.D."/>
            <person name="Hertz-Fowler C."/>
            <person name="Berriman M."/>
        </authorList>
    </citation>
    <scope>NUCLEOTIDE SEQUENCE</scope>
    <source>
        <strain evidence="1">Y486</strain>
    </source>
</reference>